<dbReference type="PANTHER" id="PTHR43767:SF1">
    <property type="entry name" value="NONRIBOSOMAL PEPTIDE SYNTHASE PES1 (EUROFUNG)-RELATED"/>
    <property type="match status" value="1"/>
</dbReference>
<feature type="domain" description="AMP-binding enzyme C-terminal" evidence="3">
    <location>
        <begin position="505"/>
        <end position="580"/>
    </location>
</feature>
<dbReference type="Pfam" id="PF00501">
    <property type="entry name" value="AMP-binding"/>
    <property type="match status" value="1"/>
</dbReference>
<feature type="region of interest" description="Disordered" evidence="1">
    <location>
        <begin position="1"/>
        <end position="21"/>
    </location>
</feature>
<dbReference type="InterPro" id="IPR000873">
    <property type="entry name" value="AMP-dep_synth/lig_dom"/>
</dbReference>
<dbReference type="PROSITE" id="PS00455">
    <property type="entry name" value="AMP_BINDING"/>
    <property type="match status" value="1"/>
</dbReference>
<feature type="compositionally biased region" description="Basic and acidic residues" evidence="1">
    <location>
        <begin position="9"/>
        <end position="21"/>
    </location>
</feature>
<dbReference type="Gene3D" id="3.30.300.30">
    <property type="match status" value="1"/>
</dbReference>
<organism evidence="4 5">
    <name type="scientific">Sphingobium algorifonticola</name>
    <dbReference type="NCBI Taxonomy" id="2008318"/>
    <lineage>
        <taxon>Bacteria</taxon>
        <taxon>Pseudomonadati</taxon>
        <taxon>Pseudomonadota</taxon>
        <taxon>Alphaproteobacteria</taxon>
        <taxon>Sphingomonadales</taxon>
        <taxon>Sphingomonadaceae</taxon>
        <taxon>Sphingobium</taxon>
    </lineage>
</organism>
<comment type="caution">
    <text evidence="4">The sequence shown here is derived from an EMBL/GenBank/DDBJ whole genome shotgun (WGS) entry which is preliminary data.</text>
</comment>
<dbReference type="InterPro" id="IPR042099">
    <property type="entry name" value="ANL_N_sf"/>
</dbReference>
<dbReference type="Gene3D" id="3.40.50.12780">
    <property type="entry name" value="N-terminal domain of ligase-like"/>
    <property type="match status" value="1"/>
</dbReference>
<feature type="domain" description="AMP-dependent synthetase/ligase" evidence="2">
    <location>
        <begin position="71"/>
        <end position="455"/>
    </location>
</feature>
<sequence length="654" mass="68838">MESLGAGHRRADARGAAAHDRQTTVNALPHVPLAAQPCGPLRTVADVEAFEILPLAQRLPCTTTYAVLAHAAGLFGDRDALLSLRDATGDLVDRISFCALFARVTQAANLFHALGANSDDGIAFLLPNLIDTHVVLWGAQAAGIVCPINPFLAADQIASIADAAQARILVVESPSRDPGMWEKIAGVSRLLPSLRAVVLVGSTPEEVARLQPDISVPVILLEQAERYSSDGLDSGRQIDAQDVAAYFHTGGTTGVPKLACLTHGNLSCMAWLLGAGTTAAAGESIFCGLPLFHVNGAMITGLSPFLYGQTVVLLTPRGYRDPAIVPSLWKLVERFRPYALSAVPTVYAALVNVDPAGNDIGSLRHAISGAAPLPPEVLRRFEALTGVAIAEGYGLTESSCVTTGNPLEGEKRAGSVGIRLAYTGLRISRDGGRTEMPAGETGSVLLSGPHIFKGYRESATPPLNAEGWFDTGDLGRLDEDGYLWLTGRAKDIIIRGGHNIDPATIEDALAQHPDVMLAAAIGRPDRYAGELPVAVVTLKPNASPTPQSLLDHARATISERAAVPVEISIIAQMPMTAVGKIYKLPLRHRAIEAAFRQALSEAGIAAEVHAEEVPGRGAVASVRVDAADSEAAIALLAEFSVAHRVLVYDLEEGT</sequence>
<evidence type="ECO:0000259" key="2">
    <source>
        <dbReference type="Pfam" id="PF00501"/>
    </source>
</evidence>
<dbReference type="InterPro" id="IPR020845">
    <property type="entry name" value="AMP-binding_CS"/>
</dbReference>
<evidence type="ECO:0000313" key="4">
    <source>
        <dbReference type="EMBL" id="RVT43219.1"/>
    </source>
</evidence>
<evidence type="ECO:0000256" key="1">
    <source>
        <dbReference type="SAM" id="MobiDB-lite"/>
    </source>
</evidence>
<dbReference type="AlphaFoldDB" id="A0A437JBC6"/>
<dbReference type="NCBIfam" id="NF005714">
    <property type="entry name" value="PRK07529.1"/>
    <property type="match status" value="1"/>
</dbReference>
<dbReference type="InterPro" id="IPR025110">
    <property type="entry name" value="AMP-bd_C"/>
</dbReference>
<dbReference type="OrthoDB" id="9803968at2"/>
<reference evidence="4 5" key="1">
    <citation type="submission" date="2019-01" db="EMBL/GenBank/DDBJ databases">
        <authorList>
            <person name="Chen W.-M."/>
        </authorList>
    </citation>
    <scope>NUCLEOTIDE SEQUENCE [LARGE SCALE GENOMIC DNA]</scope>
    <source>
        <strain evidence="4 5">TLA-22</strain>
    </source>
</reference>
<keyword evidence="5" id="KW-1185">Reference proteome</keyword>
<dbReference type="InterPro" id="IPR045851">
    <property type="entry name" value="AMP-bd_C_sf"/>
</dbReference>
<dbReference type="InterPro" id="IPR050237">
    <property type="entry name" value="ATP-dep_AMP-bd_enzyme"/>
</dbReference>
<accession>A0A437JBC6</accession>
<protein>
    <submittedName>
        <fullName evidence="4">Acyl-CoA synthetase</fullName>
    </submittedName>
</protein>
<gene>
    <name evidence="4" type="ORF">ENE74_00835</name>
</gene>
<name>A0A437JBC6_9SPHN</name>
<dbReference type="SUPFAM" id="SSF56801">
    <property type="entry name" value="Acetyl-CoA synthetase-like"/>
    <property type="match status" value="1"/>
</dbReference>
<dbReference type="EMBL" id="RZUL01000001">
    <property type="protein sequence ID" value="RVT43219.1"/>
    <property type="molecule type" value="Genomic_DNA"/>
</dbReference>
<evidence type="ECO:0000259" key="3">
    <source>
        <dbReference type="Pfam" id="PF13193"/>
    </source>
</evidence>
<dbReference type="PANTHER" id="PTHR43767">
    <property type="entry name" value="LONG-CHAIN-FATTY-ACID--COA LIGASE"/>
    <property type="match status" value="1"/>
</dbReference>
<dbReference type="Pfam" id="PF13193">
    <property type="entry name" value="AMP-binding_C"/>
    <property type="match status" value="1"/>
</dbReference>
<dbReference type="Proteomes" id="UP000282977">
    <property type="component" value="Unassembled WGS sequence"/>
</dbReference>
<proteinExistence type="predicted"/>
<evidence type="ECO:0000313" key="5">
    <source>
        <dbReference type="Proteomes" id="UP000282977"/>
    </source>
</evidence>
<dbReference type="GO" id="GO:0016878">
    <property type="term" value="F:acid-thiol ligase activity"/>
    <property type="evidence" value="ECO:0007669"/>
    <property type="project" value="UniProtKB-ARBA"/>
</dbReference>